<dbReference type="PROSITE" id="PS00198">
    <property type="entry name" value="4FE4S_FER_1"/>
    <property type="match status" value="2"/>
</dbReference>
<keyword evidence="2" id="KW-0479">Metal-binding</keyword>
<dbReference type="OrthoDB" id="3175224at2"/>
<name>C7MNE3_CRYCD</name>
<dbReference type="AlphaFoldDB" id="C7MNE3"/>
<dbReference type="GO" id="GO:0051539">
    <property type="term" value="F:4 iron, 4 sulfur cluster binding"/>
    <property type="evidence" value="ECO:0007669"/>
    <property type="project" value="UniProtKB-KW"/>
</dbReference>
<organism evidence="7 8">
    <name type="scientific">Cryptobacterium curtum (strain ATCC 700683 / DSM 15641 / CCUG 43107 / 12-3)</name>
    <dbReference type="NCBI Taxonomy" id="469378"/>
    <lineage>
        <taxon>Bacteria</taxon>
        <taxon>Bacillati</taxon>
        <taxon>Actinomycetota</taxon>
        <taxon>Coriobacteriia</taxon>
        <taxon>Eggerthellales</taxon>
        <taxon>Eggerthellaceae</taxon>
        <taxon>Cryptobacterium</taxon>
    </lineage>
</organism>
<evidence type="ECO:0000256" key="1">
    <source>
        <dbReference type="ARBA" id="ARBA00022485"/>
    </source>
</evidence>
<evidence type="ECO:0000256" key="5">
    <source>
        <dbReference type="SAM" id="Coils"/>
    </source>
</evidence>
<dbReference type="RefSeq" id="WP_012803121.1">
    <property type="nucleotide sequence ID" value="NC_013170.1"/>
</dbReference>
<protein>
    <submittedName>
        <fullName evidence="7">NADH:ubiquinone oxidoreductase chain I-like protein</fullName>
    </submittedName>
</protein>
<dbReference type="Proteomes" id="UP000000954">
    <property type="component" value="Chromosome"/>
</dbReference>
<dbReference type="HOGENOM" id="CLU_067218_4_6_11"/>
<dbReference type="KEGG" id="ccu:Ccur_07270"/>
<evidence type="ECO:0000313" key="8">
    <source>
        <dbReference type="Proteomes" id="UP000000954"/>
    </source>
</evidence>
<gene>
    <name evidence="7" type="ordered locus">Ccur_07270</name>
</gene>
<dbReference type="GO" id="GO:0016651">
    <property type="term" value="F:oxidoreductase activity, acting on NAD(P)H"/>
    <property type="evidence" value="ECO:0007669"/>
    <property type="project" value="InterPro"/>
</dbReference>
<accession>C7MNE3</accession>
<dbReference type="PANTHER" id="PTHR10849">
    <property type="entry name" value="NADH DEHYDROGENASE UBIQUINONE IRON-SULFUR PROTEIN 8, MITOCHONDRIAL"/>
    <property type="match status" value="1"/>
</dbReference>
<dbReference type="PROSITE" id="PS51379">
    <property type="entry name" value="4FE4S_FER_2"/>
    <property type="match status" value="2"/>
</dbReference>
<keyword evidence="1" id="KW-0004">4Fe-4S</keyword>
<keyword evidence="8" id="KW-1185">Reference proteome</keyword>
<keyword evidence="5" id="KW-0175">Coiled coil</keyword>
<evidence type="ECO:0000313" key="7">
    <source>
        <dbReference type="EMBL" id="ACU94433.1"/>
    </source>
</evidence>
<sequence>MGSFKLGKMTLRSLFTKPETLLYPTEVKPAYLNLKGHIANRIDECILCGMCQRVCPSDAIVVEKKNGTWSIDHFRCVQCSACVRACPTSSLSMEPEYQKPLRMMHIELMEKPEESAEEKAAKAAAKKAKVEAAMKAKQRNTSTD</sequence>
<evidence type="ECO:0000259" key="6">
    <source>
        <dbReference type="PROSITE" id="PS51379"/>
    </source>
</evidence>
<dbReference type="InterPro" id="IPR017896">
    <property type="entry name" value="4Fe4S_Fe-S-bd"/>
</dbReference>
<dbReference type="GO" id="GO:0046872">
    <property type="term" value="F:metal ion binding"/>
    <property type="evidence" value="ECO:0007669"/>
    <property type="project" value="UniProtKB-KW"/>
</dbReference>
<feature type="domain" description="4Fe-4S ferredoxin-type" evidence="6">
    <location>
        <begin position="67"/>
        <end position="96"/>
    </location>
</feature>
<keyword evidence="7" id="KW-0830">Ubiquinone</keyword>
<feature type="domain" description="4Fe-4S ferredoxin-type" evidence="6">
    <location>
        <begin position="35"/>
        <end position="65"/>
    </location>
</feature>
<dbReference type="InterPro" id="IPR010226">
    <property type="entry name" value="NADH_quinone_OxRdtase_chainI"/>
</dbReference>
<dbReference type="eggNOG" id="COG1143">
    <property type="taxonomic scope" value="Bacteria"/>
</dbReference>
<dbReference type="STRING" id="469378.Ccur_07270"/>
<evidence type="ECO:0000256" key="2">
    <source>
        <dbReference type="ARBA" id="ARBA00022723"/>
    </source>
</evidence>
<dbReference type="Pfam" id="PF12838">
    <property type="entry name" value="Fer4_7"/>
    <property type="match status" value="1"/>
</dbReference>
<feature type="coiled-coil region" evidence="5">
    <location>
        <begin position="113"/>
        <end position="140"/>
    </location>
</feature>
<reference evidence="7 8" key="1">
    <citation type="journal article" date="2009" name="Stand. Genomic Sci.">
        <title>Complete genome sequence of Cryptobacterium curtum type strain (12-3).</title>
        <authorList>
            <person name="Mavrommatis K."/>
            <person name="Pukall R."/>
            <person name="Rohde C."/>
            <person name="Chen F."/>
            <person name="Sims D."/>
            <person name="Brettin T."/>
            <person name="Kuske C."/>
            <person name="Detter J.C."/>
            <person name="Han C."/>
            <person name="Lapidus A."/>
            <person name="Copeland A."/>
            <person name="Glavina Del Rio T."/>
            <person name="Nolan M."/>
            <person name="Lucas S."/>
            <person name="Tice H."/>
            <person name="Cheng J.F."/>
            <person name="Bruce D."/>
            <person name="Goodwin L."/>
            <person name="Pitluck S."/>
            <person name="Ovchinnikova G."/>
            <person name="Pati A."/>
            <person name="Ivanova N."/>
            <person name="Chen A."/>
            <person name="Palaniappan K."/>
            <person name="Chain P."/>
            <person name="D'haeseleer P."/>
            <person name="Goker M."/>
            <person name="Bristow J."/>
            <person name="Eisen J.A."/>
            <person name="Markowitz V."/>
            <person name="Hugenholtz P."/>
            <person name="Rohde M."/>
            <person name="Klenk H.P."/>
            <person name="Kyrpides N.C."/>
        </authorList>
    </citation>
    <scope>NUCLEOTIDE SEQUENCE [LARGE SCALE GENOMIC DNA]</scope>
    <source>
        <strain evidence="8">ATCC 700683 / DSM 15641 / 12-3</strain>
    </source>
</reference>
<proteinExistence type="predicted"/>
<dbReference type="Gene3D" id="3.30.70.3270">
    <property type="match status" value="1"/>
</dbReference>
<dbReference type="InterPro" id="IPR017900">
    <property type="entry name" value="4Fe4S_Fe_S_CS"/>
</dbReference>
<dbReference type="GO" id="GO:0016020">
    <property type="term" value="C:membrane"/>
    <property type="evidence" value="ECO:0007669"/>
    <property type="project" value="InterPro"/>
</dbReference>
<evidence type="ECO:0000256" key="3">
    <source>
        <dbReference type="ARBA" id="ARBA00023004"/>
    </source>
</evidence>
<dbReference type="SUPFAM" id="SSF54862">
    <property type="entry name" value="4Fe-4S ferredoxins"/>
    <property type="match status" value="1"/>
</dbReference>
<keyword evidence="4" id="KW-0411">Iron-sulfur</keyword>
<keyword evidence="3" id="KW-0408">Iron</keyword>
<evidence type="ECO:0000256" key="4">
    <source>
        <dbReference type="ARBA" id="ARBA00023014"/>
    </source>
</evidence>
<dbReference type="EMBL" id="CP001682">
    <property type="protein sequence ID" value="ACU94433.1"/>
    <property type="molecule type" value="Genomic_DNA"/>
</dbReference>